<reference evidence="1" key="2">
    <citation type="journal article" date="2021" name="PeerJ">
        <title>Extensive microbial diversity within the chicken gut microbiome revealed by metagenomics and culture.</title>
        <authorList>
            <person name="Gilroy R."/>
            <person name="Ravi A."/>
            <person name="Getino M."/>
            <person name="Pursley I."/>
            <person name="Horton D.L."/>
            <person name="Alikhan N.F."/>
            <person name="Baker D."/>
            <person name="Gharbi K."/>
            <person name="Hall N."/>
            <person name="Watson M."/>
            <person name="Adriaenssens E.M."/>
            <person name="Foster-Nyarko E."/>
            <person name="Jarju S."/>
            <person name="Secka A."/>
            <person name="Antonio M."/>
            <person name="Oren A."/>
            <person name="Chaudhuri R.R."/>
            <person name="La Ragione R."/>
            <person name="Hildebrand F."/>
            <person name="Pallen M.J."/>
        </authorList>
    </citation>
    <scope>NUCLEOTIDE SEQUENCE</scope>
    <source>
        <strain evidence="1">6019</strain>
    </source>
</reference>
<keyword evidence="3" id="KW-1185">Reference proteome</keyword>
<evidence type="ECO:0000313" key="2">
    <source>
        <dbReference type="EMBL" id="SEW03421.1"/>
    </source>
</evidence>
<dbReference type="AlphaFoldDB" id="A0A662Z3I7"/>
<gene>
    <name evidence="1" type="ORF">K8V35_07690</name>
    <name evidence="2" type="ORF">SAMN05192557_1356</name>
</gene>
<dbReference type="RefSeq" id="WP_143249000.1">
    <property type="nucleotide sequence ID" value="NZ_JBHSAR010000005.1"/>
</dbReference>
<dbReference type="EMBL" id="FOIT01000003">
    <property type="protein sequence ID" value="SEW03421.1"/>
    <property type="molecule type" value="Genomic_DNA"/>
</dbReference>
<accession>A0A662Z3I7</accession>
<evidence type="ECO:0000313" key="3">
    <source>
        <dbReference type="Proteomes" id="UP000243605"/>
    </source>
</evidence>
<reference evidence="2 3" key="1">
    <citation type="submission" date="2016-10" db="EMBL/GenBank/DDBJ databases">
        <authorList>
            <person name="Varghese N."/>
            <person name="Submissions S."/>
        </authorList>
    </citation>
    <scope>NUCLEOTIDE SEQUENCE [LARGE SCALE GENOMIC DNA]</scope>
    <source>
        <strain evidence="2 3">IBRC-M10081</strain>
    </source>
</reference>
<organism evidence="2 3">
    <name type="scientific">Aliicoccus persicus</name>
    <dbReference type="NCBI Taxonomy" id="930138"/>
    <lineage>
        <taxon>Bacteria</taxon>
        <taxon>Bacillati</taxon>
        <taxon>Bacillota</taxon>
        <taxon>Bacilli</taxon>
        <taxon>Bacillales</taxon>
        <taxon>Staphylococcaceae</taxon>
        <taxon>Aliicoccus</taxon>
    </lineage>
</organism>
<dbReference type="Proteomes" id="UP000243605">
    <property type="component" value="Unassembled WGS sequence"/>
</dbReference>
<sequence>MMNKEREFHDLAHEVKDESSAMYNTKADSQDYVNEEQHNISNEQFNKLREEMLTKGHDIINNRVGKH</sequence>
<protein>
    <submittedName>
        <fullName evidence="2">Uncharacterized protein</fullName>
    </submittedName>
</protein>
<dbReference type="EMBL" id="DYYI01000082">
    <property type="protein sequence ID" value="HJE20220.1"/>
    <property type="molecule type" value="Genomic_DNA"/>
</dbReference>
<reference evidence="1" key="3">
    <citation type="submission" date="2021-09" db="EMBL/GenBank/DDBJ databases">
        <authorList>
            <person name="Gilroy R."/>
        </authorList>
    </citation>
    <scope>NUCLEOTIDE SEQUENCE</scope>
    <source>
        <strain evidence="1">6019</strain>
    </source>
</reference>
<dbReference type="Proteomes" id="UP000763505">
    <property type="component" value="Unassembled WGS sequence"/>
</dbReference>
<proteinExistence type="predicted"/>
<name>A0A662Z3I7_9STAP</name>
<evidence type="ECO:0000313" key="1">
    <source>
        <dbReference type="EMBL" id="HJE20220.1"/>
    </source>
</evidence>